<feature type="transmembrane region" description="Helical" evidence="1">
    <location>
        <begin position="7"/>
        <end position="27"/>
    </location>
</feature>
<reference evidence="2 3" key="2">
    <citation type="submission" date="2018-06" db="EMBL/GenBank/DDBJ databases">
        <title>Metagenomic assembly of (sub)arctic Cyanobacteria and their associated microbiome from non-axenic cultures.</title>
        <authorList>
            <person name="Baurain D."/>
        </authorList>
    </citation>
    <scope>NUCLEOTIDE SEQUENCE [LARGE SCALE GENOMIC DNA]</scope>
    <source>
        <strain evidence="2">ULC027bin1</strain>
    </source>
</reference>
<reference evidence="3" key="1">
    <citation type="submission" date="2018-04" db="EMBL/GenBank/DDBJ databases">
        <authorList>
            <person name="Cornet L."/>
        </authorList>
    </citation>
    <scope>NUCLEOTIDE SEQUENCE [LARGE SCALE GENOMIC DNA]</scope>
</reference>
<evidence type="ECO:0000313" key="2">
    <source>
        <dbReference type="EMBL" id="PZO44699.1"/>
    </source>
</evidence>
<sequence length="112" mass="12556">MRTITKIIGFGLLMFSIYLLGHNIFFTTNVSPYWWRGIAADASVLLLSTGVLSLVFLPREFKEIGWVLTAIGILLIFASSRAILNPTSLWEFFLAFMVMAVGYKLFSTGRAL</sequence>
<comment type="caution">
    <text evidence="2">The sequence shown here is derived from an EMBL/GenBank/DDBJ whole genome shotgun (WGS) entry which is preliminary data.</text>
</comment>
<evidence type="ECO:0000313" key="3">
    <source>
        <dbReference type="Proteomes" id="UP000249794"/>
    </source>
</evidence>
<organism evidence="2 3">
    <name type="scientific">Phormidesmis priestleyi</name>
    <dbReference type="NCBI Taxonomy" id="268141"/>
    <lineage>
        <taxon>Bacteria</taxon>
        <taxon>Bacillati</taxon>
        <taxon>Cyanobacteriota</taxon>
        <taxon>Cyanophyceae</taxon>
        <taxon>Leptolyngbyales</taxon>
        <taxon>Leptolyngbyaceae</taxon>
        <taxon>Phormidesmis</taxon>
    </lineage>
</organism>
<feature type="transmembrane region" description="Helical" evidence="1">
    <location>
        <begin position="89"/>
        <end position="106"/>
    </location>
</feature>
<accession>A0A2W4WS86</accession>
<dbReference type="Proteomes" id="UP000249794">
    <property type="component" value="Unassembled WGS sequence"/>
</dbReference>
<protein>
    <submittedName>
        <fullName evidence="2">Uncharacterized protein</fullName>
    </submittedName>
</protein>
<name>A0A2W4WS86_9CYAN</name>
<dbReference type="AlphaFoldDB" id="A0A2W4WS86"/>
<gene>
    <name evidence="2" type="ORF">DCF15_21940</name>
</gene>
<evidence type="ECO:0000256" key="1">
    <source>
        <dbReference type="SAM" id="Phobius"/>
    </source>
</evidence>
<keyword evidence="1" id="KW-0812">Transmembrane</keyword>
<proteinExistence type="predicted"/>
<dbReference type="EMBL" id="QBMP01000376">
    <property type="protein sequence ID" value="PZO44699.1"/>
    <property type="molecule type" value="Genomic_DNA"/>
</dbReference>
<feature type="transmembrane region" description="Helical" evidence="1">
    <location>
        <begin position="64"/>
        <end position="83"/>
    </location>
</feature>
<keyword evidence="1" id="KW-1133">Transmembrane helix</keyword>
<keyword evidence="1" id="KW-0472">Membrane</keyword>
<feature type="transmembrane region" description="Helical" evidence="1">
    <location>
        <begin position="33"/>
        <end position="57"/>
    </location>
</feature>